<gene>
    <name evidence="3" type="ORF">SAMN05216353_11358</name>
</gene>
<evidence type="ECO:0000256" key="2">
    <source>
        <dbReference type="SAM" id="MobiDB-lite"/>
    </source>
</evidence>
<organism evidence="3 4">
    <name type="scientific">Halobacillus alkaliphilus</name>
    <dbReference type="NCBI Taxonomy" id="396056"/>
    <lineage>
        <taxon>Bacteria</taxon>
        <taxon>Bacillati</taxon>
        <taxon>Bacillota</taxon>
        <taxon>Bacilli</taxon>
        <taxon>Bacillales</taxon>
        <taxon>Bacillaceae</taxon>
        <taxon>Halobacillus</taxon>
    </lineage>
</organism>
<evidence type="ECO:0000313" key="3">
    <source>
        <dbReference type="EMBL" id="SFF91078.1"/>
    </source>
</evidence>
<dbReference type="EMBL" id="FOOG01000013">
    <property type="protein sequence ID" value="SFF91078.1"/>
    <property type="molecule type" value="Genomic_DNA"/>
</dbReference>
<dbReference type="InterPro" id="IPR001448">
    <property type="entry name" value="SASP_alpha/beta-type"/>
</dbReference>
<dbReference type="RefSeq" id="WP_089751788.1">
    <property type="nucleotide sequence ID" value="NZ_FOOG01000013.1"/>
</dbReference>
<dbReference type="PANTHER" id="PTHR36107">
    <property type="entry name" value="SMALL, ACID-SOLUBLE SPORE PROTEIN A"/>
    <property type="match status" value="1"/>
</dbReference>
<dbReference type="GO" id="GO:0003690">
    <property type="term" value="F:double-stranded DNA binding"/>
    <property type="evidence" value="ECO:0007669"/>
    <property type="project" value="InterPro"/>
</dbReference>
<reference evidence="4" key="1">
    <citation type="submission" date="2016-10" db="EMBL/GenBank/DDBJ databases">
        <authorList>
            <person name="Varghese N."/>
            <person name="Submissions S."/>
        </authorList>
    </citation>
    <scope>NUCLEOTIDE SEQUENCE [LARGE SCALE GENOMIC DNA]</scope>
    <source>
        <strain evidence="4">FP5</strain>
    </source>
</reference>
<keyword evidence="4" id="KW-1185">Reference proteome</keyword>
<protein>
    <submittedName>
        <fullName evidence="3">Small, acid-soluble spore protein, alpha/beta type</fullName>
    </submittedName>
</protein>
<dbReference type="OrthoDB" id="1683773at2"/>
<dbReference type="PANTHER" id="PTHR36107:SF1">
    <property type="entry name" value="SMALL, ACID-SOLUBLE SPORE PROTEIN A"/>
    <property type="match status" value="1"/>
</dbReference>
<name>A0A1I2MJ72_9BACI</name>
<evidence type="ECO:0000256" key="1">
    <source>
        <dbReference type="ARBA" id="ARBA00003863"/>
    </source>
</evidence>
<comment type="function">
    <text evidence="1">SASP are bound to spore DNA. They are double-stranded DNA-binding proteins that cause DNA to change to an a-like conformation. They protect the DNA backbone from chemical and enzymatic cleavage and are thus involved in dormant spore's high resistance to UV light.</text>
</comment>
<feature type="region of interest" description="Disordered" evidence="2">
    <location>
        <begin position="44"/>
        <end position="63"/>
    </location>
</feature>
<dbReference type="GO" id="GO:0006265">
    <property type="term" value="P:DNA topological change"/>
    <property type="evidence" value="ECO:0007669"/>
    <property type="project" value="InterPro"/>
</dbReference>
<dbReference type="AlphaFoldDB" id="A0A1I2MJ72"/>
<accession>A0A1I2MJ72</accession>
<dbReference type="Proteomes" id="UP000198897">
    <property type="component" value="Unassembled WGS sequence"/>
</dbReference>
<evidence type="ECO:0000313" key="4">
    <source>
        <dbReference type="Proteomes" id="UP000198897"/>
    </source>
</evidence>
<dbReference type="Pfam" id="PF00269">
    <property type="entry name" value="SASP"/>
    <property type="match status" value="1"/>
</dbReference>
<dbReference type="InterPro" id="IPR050847">
    <property type="entry name" value="SASP_DNA-binding"/>
</dbReference>
<dbReference type="InterPro" id="IPR038300">
    <property type="entry name" value="SASP_sf_alpha/beta"/>
</dbReference>
<sequence>MARKNKILVPEAQKGLDDLKQRLLKSQTPENAKFEVAEEKGIPLNRYDNGDLSTRDAGRIGGPIGGQMVKELVRQAQKDLMEKNK</sequence>
<proteinExistence type="predicted"/>
<dbReference type="Gene3D" id="6.10.10.80">
    <property type="entry name" value="Small, acid-soluble spore protein, alpha/beta type-like"/>
    <property type="match status" value="1"/>
</dbReference>